<gene>
    <name evidence="4" type="ORF">LIER_30167</name>
</gene>
<dbReference type="InterPro" id="IPR037256">
    <property type="entry name" value="ASC_dom_sf"/>
</dbReference>
<dbReference type="SUPFAM" id="SSF160219">
    <property type="entry name" value="AMPKBI-like"/>
    <property type="match status" value="1"/>
</dbReference>
<evidence type="ECO:0000259" key="3">
    <source>
        <dbReference type="SMART" id="SM01010"/>
    </source>
</evidence>
<name>A0AAV3RNF2_LITER</name>
<sequence length="116" mass="13033">MNHTHGQVPEAPTVPGFEVPRSPDSSYNNTYPWIEHDGHEPPEVPPHLIRTVLNYPTSSDTSTSLPEPQNCTLNHLYHESQGTRQSVVVLGVTNRFRSKYVTVMLYKPVHRSGSSN</sequence>
<comment type="similarity">
    <text evidence="1">Belongs to the 5'-AMP-activated protein kinase beta subunit family.</text>
</comment>
<keyword evidence="4" id="KW-0808">Transferase</keyword>
<dbReference type="EMBL" id="BAABME010010676">
    <property type="protein sequence ID" value="GAA0180897.1"/>
    <property type="molecule type" value="Genomic_DNA"/>
</dbReference>
<dbReference type="InterPro" id="IPR006828">
    <property type="entry name" value="ASC_dom"/>
</dbReference>
<evidence type="ECO:0000256" key="2">
    <source>
        <dbReference type="SAM" id="MobiDB-lite"/>
    </source>
</evidence>
<dbReference type="InterPro" id="IPR043554">
    <property type="entry name" value="KINB"/>
</dbReference>
<feature type="region of interest" description="Disordered" evidence="2">
    <location>
        <begin position="1"/>
        <end position="45"/>
    </location>
</feature>
<evidence type="ECO:0000313" key="4">
    <source>
        <dbReference type="EMBL" id="GAA0180897.1"/>
    </source>
</evidence>
<protein>
    <submittedName>
        <fullName evidence="4">Kinase modulator</fullName>
    </submittedName>
</protein>
<dbReference type="Proteomes" id="UP001454036">
    <property type="component" value="Unassembled WGS sequence"/>
</dbReference>
<reference evidence="4 5" key="1">
    <citation type="submission" date="2024-01" db="EMBL/GenBank/DDBJ databases">
        <title>The complete chloroplast genome sequence of Lithospermum erythrorhizon: insights into the phylogenetic relationship among Boraginaceae species and the maternal lineages of purple gromwells.</title>
        <authorList>
            <person name="Okada T."/>
            <person name="Watanabe K."/>
        </authorList>
    </citation>
    <scope>NUCLEOTIDE SEQUENCE [LARGE SCALE GENOMIC DNA]</scope>
</reference>
<keyword evidence="4" id="KW-0418">Kinase</keyword>
<comment type="caution">
    <text evidence="4">The sequence shown here is derived from an EMBL/GenBank/DDBJ whole genome shotgun (WGS) entry which is preliminary data.</text>
</comment>
<dbReference type="Pfam" id="PF04739">
    <property type="entry name" value="AMPKBI"/>
    <property type="match status" value="1"/>
</dbReference>
<evidence type="ECO:0000313" key="5">
    <source>
        <dbReference type="Proteomes" id="UP001454036"/>
    </source>
</evidence>
<evidence type="ECO:0000256" key="1">
    <source>
        <dbReference type="ARBA" id="ARBA00010926"/>
    </source>
</evidence>
<feature type="domain" description="Association with the SNF1 complex (ASC)" evidence="3">
    <location>
        <begin position="20"/>
        <end position="109"/>
    </location>
</feature>
<accession>A0AAV3RNF2</accession>
<dbReference type="PANTHER" id="PTHR46316:SF5">
    <property type="entry name" value="SNF1-RELATED PROTEIN KINASE REGULATORY SUBUNIT BETA-3"/>
    <property type="match status" value="1"/>
</dbReference>
<dbReference type="AlphaFoldDB" id="A0AAV3RNF2"/>
<dbReference type="SMART" id="SM01010">
    <property type="entry name" value="AMPKBI"/>
    <property type="match status" value="1"/>
</dbReference>
<dbReference type="PANTHER" id="PTHR46316">
    <property type="entry name" value="SNF1-RELATED PROTEIN KINASE REGULATORY SUBUNIT BETA-1"/>
    <property type="match status" value="1"/>
</dbReference>
<dbReference type="Gene3D" id="6.20.250.60">
    <property type="match status" value="1"/>
</dbReference>
<keyword evidence="5" id="KW-1185">Reference proteome</keyword>
<proteinExistence type="inferred from homology"/>
<dbReference type="GO" id="GO:0005737">
    <property type="term" value="C:cytoplasm"/>
    <property type="evidence" value="ECO:0007669"/>
    <property type="project" value="UniProtKB-ARBA"/>
</dbReference>
<organism evidence="4 5">
    <name type="scientific">Lithospermum erythrorhizon</name>
    <name type="common">Purple gromwell</name>
    <name type="synonym">Lithospermum officinale var. erythrorhizon</name>
    <dbReference type="NCBI Taxonomy" id="34254"/>
    <lineage>
        <taxon>Eukaryota</taxon>
        <taxon>Viridiplantae</taxon>
        <taxon>Streptophyta</taxon>
        <taxon>Embryophyta</taxon>
        <taxon>Tracheophyta</taxon>
        <taxon>Spermatophyta</taxon>
        <taxon>Magnoliopsida</taxon>
        <taxon>eudicotyledons</taxon>
        <taxon>Gunneridae</taxon>
        <taxon>Pentapetalae</taxon>
        <taxon>asterids</taxon>
        <taxon>lamiids</taxon>
        <taxon>Boraginales</taxon>
        <taxon>Boraginaceae</taxon>
        <taxon>Boraginoideae</taxon>
        <taxon>Lithospermeae</taxon>
        <taxon>Lithospermum</taxon>
    </lineage>
</organism>
<dbReference type="GO" id="GO:0016301">
    <property type="term" value="F:kinase activity"/>
    <property type="evidence" value="ECO:0007669"/>
    <property type="project" value="UniProtKB-KW"/>
</dbReference>